<keyword evidence="5" id="KW-0539">Nucleus</keyword>
<dbReference type="PRINTS" id="PR01348">
    <property type="entry name" value="ICLNCHANNEL"/>
</dbReference>
<dbReference type="RefSeq" id="XP_009545206.1">
    <property type="nucleotide sequence ID" value="XM_009546911.1"/>
</dbReference>
<dbReference type="AlphaFoldDB" id="W4KB02"/>
<dbReference type="Proteomes" id="UP000030671">
    <property type="component" value="Unassembled WGS sequence"/>
</dbReference>
<sequence>MPPITLISSLPPYISPEEHAQITVSTPASFSDIPSVLRHKEENVSAILTPPVEDFSAEDGAQGTLYVIDSALVFLSSTGRGFQVEYPFITIHALSLDETRRSVYCQLDDPSVPELNDGIPNLRELFIKTQNPSSLEAIYESLSYCVSLHPSVLDEEDDRDDAFIDSNSFETFTGDEDEELSEVGRAALAHLESIIDYPNEHTNEE</sequence>
<dbReference type="eggNOG" id="KOG3238">
    <property type="taxonomic scope" value="Eukaryota"/>
</dbReference>
<dbReference type="GO" id="GO:0006821">
    <property type="term" value="P:chloride transport"/>
    <property type="evidence" value="ECO:0007669"/>
    <property type="project" value="InterPro"/>
</dbReference>
<evidence type="ECO:0000313" key="7">
    <source>
        <dbReference type="Proteomes" id="UP000030671"/>
    </source>
</evidence>
<proteinExistence type="inferred from homology"/>
<protein>
    <submittedName>
        <fullName evidence="6">Uncharacterized protein</fullName>
    </submittedName>
</protein>
<dbReference type="Pfam" id="PF03517">
    <property type="entry name" value="Voldacs"/>
    <property type="match status" value="1"/>
</dbReference>
<dbReference type="GO" id="GO:0006884">
    <property type="term" value="P:cell volume homeostasis"/>
    <property type="evidence" value="ECO:0007669"/>
    <property type="project" value="InterPro"/>
</dbReference>
<dbReference type="PANTHER" id="PTHR21399">
    <property type="entry name" value="CHLORIDE CONDUCTANCE REGULATORY PROTEIN ICLN"/>
    <property type="match status" value="1"/>
</dbReference>
<evidence type="ECO:0000256" key="4">
    <source>
        <dbReference type="ARBA" id="ARBA00022490"/>
    </source>
</evidence>
<dbReference type="STRING" id="747525.W4KB02"/>
<keyword evidence="4" id="KW-0963">Cytoplasm</keyword>
<comment type="subcellular location">
    <subcellularLocation>
        <location evidence="2">Cytoplasm</location>
    </subcellularLocation>
    <subcellularLocation>
        <location evidence="1">Nucleus</location>
    </subcellularLocation>
</comment>
<dbReference type="OrthoDB" id="19714at2759"/>
<reference evidence="6 7" key="1">
    <citation type="journal article" date="2012" name="New Phytol.">
        <title>Insight into trade-off between wood decay and parasitism from the genome of a fungal forest pathogen.</title>
        <authorList>
            <person name="Olson A."/>
            <person name="Aerts A."/>
            <person name="Asiegbu F."/>
            <person name="Belbahri L."/>
            <person name="Bouzid O."/>
            <person name="Broberg A."/>
            <person name="Canback B."/>
            <person name="Coutinho P.M."/>
            <person name="Cullen D."/>
            <person name="Dalman K."/>
            <person name="Deflorio G."/>
            <person name="van Diepen L.T."/>
            <person name="Dunand C."/>
            <person name="Duplessis S."/>
            <person name="Durling M."/>
            <person name="Gonthier P."/>
            <person name="Grimwood J."/>
            <person name="Fossdal C.G."/>
            <person name="Hansson D."/>
            <person name="Henrissat B."/>
            <person name="Hietala A."/>
            <person name="Himmelstrand K."/>
            <person name="Hoffmeister D."/>
            <person name="Hogberg N."/>
            <person name="James T.Y."/>
            <person name="Karlsson M."/>
            <person name="Kohler A."/>
            <person name="Kues U."/>
            <person name="Lee Y.H."/>
            <person name="Lin Y.C."/>
            <person name="Lind M."/>
            <person name="Lindquist E."/>
            <person name="Lombard V."/>
            <person name="Lucas S."/>
            <person name="Lunden K."/>
            <person name="Morin E."/>
            <person name="Murat C."/>
            <person name="Park J."/>
            <person name="Raffaello T."/>
            <person name="Rouze P."/>
            <person name="Salamov A."/>
            <person name="Schmutz J."/>
            <person name="Solheim H."/>
            <person name="Stahlberg J."/>
            <person name="Velez H."/>
            <person name="de Vries R.P."/>
            <person name="Wiebenga A."/>
            <person name="Woodward S."/>
            <person name="Yakovlev I."/>
            <person name="Garbelotto M."/>
            <person name="Martin F."/>
            <person name="Grigoriev I.V."/>
            <person name="Stenlid J."/>
        </authorList>
    </citation>
    <scope>NUCLEOTIDE SEQUENCE [LARGE SCALE GENOMIC DNA]</scope>
    <source>
        <strain evidence="6 7">TC 32-1</strain>
    </source>
</reference>
<keyword evidence="7" id="KW-1185">Reference proteome</keyword>
<dbReference type="GO" id="GO:0000387">
    <property type="term" value="P:spliceosomal snRNP assembly"/>
    <property type="evidence" value="ECO:0007669"/>
    <property type="project" value="InterPro"/>
</dbReference>
<comment type="similarity">
    <text evidence="3">Belongs to the pICln (TC 1.A.47) family.</text>
</comment>
<dbReference type="GO" id="GO:0034715">
    <property type="term" value="C:pICln-Sm protein complex"/>
    <property type="evidence" value="ECO:0007669"/>
    <property type="project" value="InterPro"/>
</dbReference>
<gene>
    <name evidence="6" type="ORF">HETIRDRAFT_416935</name>
</gene>
<accession>W4KB02</accession>
<dbReference type="KEGG" id="hir:HETIRDRAFT_416935"/>
<evidence type="ECO:0000256" key="1">
    <source>
        <dbReference type="ARBA" id="ARBA00004123"/>
    </source>
</evidence>
<name>W4KB02_HETIT</name>
<evidence type="ECO:0000256" key="2">
    <source>
        <dbReference type="ARBA" id="ARBA00004496"/>
    </source>
</evidence>
<evidence type="ECO:0000313" key="6">
    <source>
        <dbReference type="EMBL" id="ETW82899.1"/>
    </source>
</evidence>
<dbReference type="InterPro" id="IPR039924">
    <property type="entry name" value="ICln/Lot5/Saf5"/>
</dbReference>
<dbReference type="GO" id="GO:0005886">
    <property type="term" value="C:plasma membrane"/>
    <property type="evidence" value="ECO:0007669"/>
    <property type="project" value="InterPro"/>
</dbReference>
<dbReference type="GO" id="GO:0005681">
    <property type="term" value="C:spliceosomal complex"/>
    <property type="evidence" value="ECO:0007669"/>
    <property type="project" value="TreeGrafter"/>
</dbReference>
<dbReference type="InParanoid" id="W4KB02"/>
<dbReference type="EMBL" id="KI925457">
    <property type="protein sequence ID" value="ETW82899.1"/>
    <property type="molecule type" value="Genomic_DNA"/>
</dbReference>
<evidence type="ECO:0000256" key="3">
    <source>
        <dbReference type="ARBA" id="ARBA00007054"/>
    </source>
</evidence>
<dbReference type="PANTHER" id="PTHR21399:SF0">
    <property type="entry name" value="METHYLOSOME SUBUNIT PICLN"/>
    <property type="match status" value="1"/>
</dbReference>
<dbReference type="GO" id="GO:0034709">
    <property type="term" value="C:methylosome"/>
    <property type="evidence" value="ECO:0007669"/>
    <property type="project" value="InterPro"/>
</dbReference>
<dbReference type="HOGENOM" id="CLU_077804_3_0_1"/>
<dbReference type="InterPro" id="IPR003521">
    <property type="entry name" value="ICln"/>
</dbReference>
<dbReference type="GO" id="GO:0045292">
    <property type="term" value="P:mRNA cis splicing, via spliceosome"/>
    <property type="evidence" value="ECO:0007669"/>
    <property type="project" value="TreeGrafter"/>
</dbReference>
<dbReference type="GeneID" id="20673374"/>
<dbReference type="InterPro" id="IPR011993">
    <property type="entry name" value="PH-like_dom_sf"/>
</dbReference>
<evidence type="ECO:0000256" key="5">
    <source>
        <dbReference type="ARBA" id="ARBA00023242"/>
    </source>
</evidence>
<dbReference type="Gene3D" id="2.30.29.30">
    <property type="entry name" value="Pleckstrin-homology domain (PH domain)/Phosphotyrosine-binding domain (PTB)"/>
    <property type="match status" value="1"/>
</dbReference>
<organism evidence="6 7">
    <name type="scientific">Heterobasidion irregulare (strain TC 32-1)</name>
    <dbReference type="NCBI Taxonomy" id="747525"/>
    <lineage>
        <taxon>Eukaryota</taxon>
        <taxon>Fungi</taxon>
        <taxon>Dikarya</taxon>
        <taxon>Basidiomycota</taxon>
        <taxon>Agaricomycotina</taxon>
        <taxon>Agaricomycetes</taxon>
        <taxon>Russulales</taxon>
        <taxon>Bondarzewiaceae</taxon>
        <taxon>Heterobasidion</taxon>
        <taxon>Heterobasidion annosum species complex</taxon>
    </lineage>
</organism>
<dbReference type="GO" id="GO:0005829">
    <property type="term" value="C:cytosol"/>
    <property type="evidence" value="ECO:0007669"/>
    <property type="project" value="InterPro"/>
</dbReference>